<feature type="domain" description="Sucrose phosphatase-like" evidence="2">
    <location>
        <begin position="13"/>
        <end position="272"/>
    </location>
</feature>
<evidence type="ECO:0000313" key="4">
    <source>
        <dbReference type="Proteomes" id="UP000318538"/>
    </source>
</evidence>
<dbReference type="SUPFAM" id="SSF56784">
    <property type="entry name" value="HAD-like"/>
    <property type="match status" value="1"/>
</dbReference>
<dbReference type="SFLD" id="SFLDS00003">
    <property type="entry name" value="Haloacid_Dehalogenase"/>
    <property type="match status" value="1"/>
</dbReference>
<dbReference type="InterPro" id="IPR006379">
    <property type="entry name" value="HAD-SF_hydro_IIB"/>
</dbReference>
<dbReference type="InterPro" id="IPR051518">
    <property type="entry name" value="Sucrose_Phosphatase"/>
</dbReference>
<protein>
    <submittedName>
        <fullName evidence="3">Mannosylfructose-phosphate phosphatase</fullName>
        <ecNumber evidence="3">3.1.3.79</ecNumber>
    </submittedName>
</protein>
<dbReference type="PANTHER" id="PTHR46521:SF4">
    <property type="entry name" value="SUCROSE-PHOSPHATASE 2-RELATED"/>
    <property type="match status" value="1"/>
</dbReference>
<dbReference type="OrthoDB" id="9781413at2"/>
<dbReference type="Proteomes" id="UP000318538">
    <property type="component" value="Chromosome"/>
</dbReference>
<keyword evidence="1 3" id="KW-0378">Hydrolase</keyword>
<dbReference type="EC" id="3.1.3.79" evidence="3"/>
<dbReference type="KEGG" id="rlc:K227x_26760"/>
<organism evidence="3 4">
    <name type="scientific">Rubripirellula lacrimiformis</name>
    <dbReference type="NCBI Taxonomy" id="1930273"/>
    <lineage>
        <taxon>Bacteria</taxon>
        <taxon>Pseudomonadati</taxon>
        <taxon>Planctomycetota</taxon>
        <taxon>Planctomycetia</taxon>
        <taxon>Pirellulales</taxon>
        <taxon>Pirellulaceae</taxon>
        <taxon>Rubripirellula</taxon>
    </lineage>
</organism>
<dbReference type="Gene3D" id="3.90.1070.10">
    <property type="match status" value="1"/>
</dbReference>
<name>A0A517NAX4_9BACT</name>
<dbReference type="Gene3D" id="3.40.50.1000">
    <property type="entry name" value="HAD superfamily/HAD-like"/>
    <property type="match status" value="1"/>
</dbReference>
<dbReference type="PANTHER" id="PTHR46521">
    <property type="entry name" value="SUCROSE-PHOSPHATASE 2-RELATED"/>
    <property type="match status" value="1"/>
</dbReference>
<evidence type="ECO:0000256" key="1">
    <source>
        <dbReference type="ARBA" id="ARBA00022801"/>
    </source>
</evidence>
<accession>A0A517NAX4</accession>
<dbReference type="EMBL" id="CP036525">
    <property type="protein sequence ID" value="QDT04286.1"/>
    <property type="molecule type" value="Genomic_DNA"/>
</dbReference>
<dbReference type="InterPro" id="IPR006380">
    <property type="entry name" value="SPP-like_dom"/>
</dbReference>
<dbReference type="NCBIfam" id="TIGR01484">
    <property type="entry name" value="HAD-SF-IIB"/>
    <property type="match status" value="1"/>
</dbReference>
<proteinExistence type="predicted"/>
<dbReference type="AlphaFoldDB" id="A0A517NAX4"/>
<sequence>MDVSPLTASLSLPRILATDLDGTFLPLDGDSDNHRDLPILNQLLADRDMDLVFVTGRHLESACDLFQSGKLPRPKWIICDVGTSIVSVDANGDCSPIGGYADFLRQIIHPLPIATLRDHLSTIDGLRLQEPFKQGPFKLSFYVDQPQLQRLTTEVQSLLHKRAAPYTMIASVDPFNGDGLIDLLPENTSKASALDWWAHAYNHARDSIVFSGDSGNDFAALTAGFRSIIVGNADPSLVNRVAAVHDNQGWADRLYIAKQKATSGVLEGVQRYLKP</sequence>
<dbReference type="InterPro" id="IPR023214">
    <property type="entry name" value="HAD_sf"/>
</dbReference>
<evidence type="ECO:0000313" key="3">
    <source>
        <dbReference type="EMBL" id="QDT04286.1"/>
    </source>
</evidence>
<keyword evidence="4" id="KW-1185">Reference proteome</keyword>
<dbReference type="SFLD" id="SFLDG01141">
    <property type="entry name" value="C2.B.1:_Sucrose_Phosphatase_Li"/>
    <property type="match status" value="1"/>
</dbReference>
<dbReference type="SFLD" id="SFLDG01140">
    <property type="entry name" value="C2.B:_Phosphomannomutase_and_P"/>
    <property type="match status" value="1"/>
</dbReference>
<gene>
    <name evidence="3" type="primary">mfppA</name>
    <name evidence="3" type="ORF">K227x_26760</name>
</gene>
<reference evidence="3 4" key="1">
    <citation type="submission" date="2019-02" db="EMBL/GenBank/DDBJ databases">
        <title>Deep-cultivation of Planctomycetes and their phenomic and genomic characterization uncovers novel biology.</title>
        <authorList>
            <person name="Wiegand S."/>
            <person name="Jogler M."/>
            <person name="Boedeker C."/>
            <person name="Pinto D."/>
            <person name="Vollmers J."/>
            <person name="Rivas-Marin E."/>
            <person name="Kohn T."/>
            <person name="Peeters S.H."/>
            <person name="Heuer A."/>
            <person name="Rast P."/>
            <person name="Oberbeckmann S."/>
            <person name="Bunk B."/>
            <person name="Jeske O."/>
            <person name="Meyerdierks A."/>
            <person name="Storesund J.E."/>
            <person name="Kallscheuer N."/>
            <person name="Luecker S."/>
            <person name="Lage O.M."/>
            <person name="Pohl T."/>
            <person name="Merkel B.J."/>
            <person name="Hornburger P."/>
            <person name="Mueller R.-W."/>
            <person name="Bruemmer F."/>
            <person name="Labrenz M."/>
            <person name="Spormann A.M."/>
            <person name="Op den Camp H."/>
            <person name="Overmann J."/>
            <person name="Amann R."/>
            <person name="Jetten M.S.M."/>
            <person name="Mascher T."/>
            <person name="Medema M.H."/>
            <person name="Devos D.P."/>
            <person name="Kaster A.-K."/>
            <person name="Ovreas L."/>
            <person name="Rohde M."/>
            <person name="Galperin M.Y."/>
            <person name="Jogler C."/>
        </authorList>
    </citation>
    <scope>NUCLEOTIDE SEQUENCE [LARGE SCALE GENOMIC DNA]</scope>
    <source>
        <strain evidence="3 4">K22_7</strain>
    </source>
</reference>
<dbReference type="RefSeq" id="WP_145169848.1">
    <property type="nucleotide sequence ID" value="NZ_CP036525.1"/>
</dbReference>
<dbReference type="Pfam" id="PF05116">
    <property type="entry name" value="S6PP"/>
    <property type="match status" value="1"/>
</dbReference>
<dbReference type="GO" id="GO:0016791">
    <property type="term" value="F:phosphatase activity"/>
    <property type="evidence" value="ECO:0007669"/>
    <property type="project" value="UniProtKB-ARBA"/>
</dbReference>
<dbReference type="InterPro" id="IPR036412">
    <property type="entry name" value="HAD-like_sf"/>
</dbReference>
<evidence type="ECO:0000259" key="2">
    <source>
        <dbReference type="Pfam" id="PF05116"/>
    </source>
</evidence>